<dbReference type="EMBL" id="JAPJZH010000016">
    <property type="protein sequence ID" value="MDA4847866.1"/>
    <property type="molecule type" value="Genomic_DNA"/>
</dbReference>
<organism evidence="3 4">
    <name type="scientific">Hoeflea poritis</name>
    <dbReference type="NCBI Taxonomy" id="2993659"/>
    <lineage>
        <taxon>Bacteria</taxon>
        <taxon>Pseudomonadati</taxon>
        <taxon>Pseudomonadota</taxon>
        <taxon>Alphaproteobacteria</taxon>
        <taxon>Hyphomicrobiales</taxon>
        <taxon>Rhizobiaceae</taxon>
        <taxon>Hoeflea</taxon>
    </lineage>
</organism>
<evidence type="ECO:0000259" key="2">
    <source>
        <dbReference type="Pfam" id="PF00248"/>
    </source>
</evidence>
<evidence type="ECO:0000313" key="4">
    <source>
        <dbReference type="Proteomes" id="UP001148313"/>
    </source>
</evidence>
<dbReference type="InterPro" id="IPR050791">
    <property type="entry name" value="Aldo-Keto_reductase"/>
</dbReference>
<dbReference type="Gene3D" id="3.20.20.100">
    <property type="entry name" value="NADP-dependent oxidoreductase domain"/>
    <property type="match status" value="1"/>
</dbReference>
<evidence type="ECO:0000256" key="1">
    <source>
        <dbReference type="ARBA" id="ARBA00023002"/>
    </source>
</evidence>
<reference evidence="3" key="1">
    <citation type="submission" date="2022-11" db="EMBL/GenBank/DDBJ databases">
        <title>Hoeflea poritis sp. nov., isolated from scleractinian coral Porites lutea.</title>
        <authorList>
            <person name="Zhang G."/>
            <person name="Wei Q."/>
            <person name="Cai L."/>
        </authorList>
    </citation>
    <scope>NUCLEOTIDE SEQUENCE</scope>
    <source>
        <strain evidence="3">E7-10</strain>
    </source>
</reference>
<dbReference type="SUPFAM" id="SSF51430">
    <property type="entry name" value="NAD(P)-linked oxidoreductase"/>
    <property type="match status" value="1"/>
</dbReference>
<sequence>MTNIAKDFTFKDGTTIPRIGFGTMRLTGQPGNFGPYEDWDAGVALLRRAADIGVRHFDSARAYGPHHSERLVGEALGSHAGGVFIASKGGIEKAGPGVEFIKRDGRPEALARHVDESLASLAVERIDLYYLHSVDPNVPIEDSIGALAAAQAAGKIARIGVSNVDLHQLKRSMAVARIDAVQNRYNPADGGDEAVIDFTAGNGIAFIPWGPLGANPMIHGAPLAEGNAQNGFTPAQRAIRDLLERAPNILPIPGTTSATHAEENARVLELIGGDDA</sequence>
<comment type="caution">
    <text evidence="3">The sequence shown here is derived from an EMBL/GenBank/DDBJ whole genome shotgun (WGS) entry which is preliminary data.</text>
</comment>
<keyword evidence="4" id="KW-1185">Reference proteome</keyword>
<dbReference type="RefSeq" id="WP_271091709.1">
    <property type="nucleotide sequence ID" value="NZ_JAPJZH010000016.1"/>
</dbReference>
<gene>
    <name evidence="3" type="ORF">OOZ53_21080</name>
</gene>
<dbReference type="Pfam" id="PF00248">
    <property type="entry name" value="Aldo_ket_red"/>
    <property type="match status" value="1"/>
</dbReference>
<keyword evidence="1" id="KW-0560">Oxidoreductase</keyword>
<dbReference type="PANTHER" id="PTHR43625:SF40">
    <property type="entry name" value="ALDO-KETO REDUCTASE YAKC [NADP(+)]"/>
    <property type="match status" value="1"/>
</dbReference>
<dbReference type="CDD" id="cd19088">
    <property type="entry name" value="AKR_AKR13B1"/>
    <property type="match status" value="1"/>
</dbReference>
<protein>
    <submittedName>
        <fullName evidence="3">Aldo/keto reductase</fullName>
    </submittedName>
</protein>
<dbReference type="InterPro" id="IPR023210">
    <property type="entry name" value="NADP_OxRdtase_dom"/>
</dbReference>
<dbReference type="InterPro" id="IPR036812">
    <property type="entry name" value="NAD(P)_OxRdtase_dom_sf"/>
</dbReference>
<proteinExistence type="predicted"/>
<evidence type="ECO:0000313" key="3">
    <source>
        <dbReference type="EMBL" id="MDA4847866.1"/>
    </source>
</evidence>
<accession>A0ABT4VT30</accession>
<dbReference type="PANTHER" id="PTHR43625">
    <property type="entry name" value="AFLATOXIN B1 ALDEHYDE REDUCTASE"/>
    <property type="match status" value="1"/>
</dbReference>
<feature type="domain" description="NADP-dependent oxidoreductase" evidence="2">
    <location>
        <begin position="18"/>
        <end position="214"/>
    </location>
</feature>
<dbReference type="Proteomes" id="UP001148313">
    <property type="component" value="Unassembled WGS sequence"/>
</dbReference>
<name>A0ABT4VT30_9HYPH</name>